<evidence type="ECO:0000259" key="9">
    <source>
        <dbReference type="PROSITE" id="PS51012"/>
    </source>
</evidence>
<gene>
    <name evidence="10" type="ORF">ACG00Y_22125</name>
</gene>
<feature type="transmembrane region" description="Helical" evidence="8">
    <location>
        <begin position="278"/>
        <end position="306"/>
    </location>
</feature>
<sequence>MQALLALVRAELKLHFSNRRAVLLSIVAPILIAAFFGSLFGSNTKMAGIAVGVVDLDGSALSQRVVAALQAEASLKTTVTDEADALAQVRAGKLRAVAVLPKGLGDQAGGAMFGGAAKPEIVLHYDPSQATVLAVVRGLLAQTLMQEVSRSTLSPAGLADMQRQVSGAASMPDAQRADLTRMFDAIGSVQRHEPAAAASAPEGGGLSMPYTTREIEAVQSTANAAPVAYNSYAHSFAGMGVQFILMASVDMAAGLLLMRRLGLWKRLRAAPLSRAQLLGSRIVASTLISLIVFAVIYAVAIAAFGVRVLGSWPGFALVLVCFSLLTASFGLLVAALGRTPEATRGLAILATLLMVMLGGAWVPAFIFPEWLQTVSLAVPTRWAIDALDAMTWRGLGFADALLPSAVMLGFSAVFALVAVWRFRWEE</sequence>
<dbReference type="PANTHER" id="PTHR30294:SF38">
    <property type="entry name" value="TRANSPORT PERMEASE PROTEIN"/>
    <property type="match status" value="1"/>
</dbReference>
<keyword evidence="4" id="KW-1003">Cell membrane</keyword>
<evidence type="ECO:0000256" key="6">
    <source>
        <dbReference type="ARBA" id="ARBA00022989"/>
    </source>
</evidence>
<feature type="transmembrane region" description="Helical" evidence="8">
    <location>
        <begin position="312"/>
        <end position="334"/>
    </location>
</feature>
<evidence type="ECO:0000256" key="4">
    <source>
        <dbReference type="ARBA" id="ARBA00022475"/>
    </source>
</evidence>
<organism evidence="10 11">
    <name type="scientific">Pelomonas parva</name>
    <dbReference type="NCBI Taxonomy" id="3299032"/>
    <lineage>
        <taxon>Bacteria</taxon>
        <taxon>Pseudomonadati</taxon>
        <taxon>Pseudomonadota</taxon>
        <taxon>Betaproteobacteria</taxon>
        <taxon>Burkholderiales</taxon>
        <taxon>Sphaerotilaceae</taxon>
        <taxon>Roseateles</taxon>
    </lineage>
</organism>
<proteinExistence type="inferred from homology"/>
<evidence type="ECO:0000256" key="5">
    <source>
        <dbReference type="ARBA" id="ARBA00022692"/>
    </source>
</evidence>
<keyword evidence="3" id="KW-0813">Transport</keyword>
<feature type="transmembrane region" description="Helical" evidence="8">
    <location>
        <begin position="21"/>
        <end position="40"/>
    </location>
</feature>
<evidence type="ECO:0000256" key="2">
    <source>
        <dbReference type="ARBA" id="ARBA00007783"/>
    </source>
</evidence>
<accession>A0ABW7F9S1</accession>
<evidence type="ECO:0000256" key="7">
    <source>
        <dbReference type="ARBA" id="ARBA00023136"/>
    </source>
</evidence>
<protein>
    <submittedName>
        <fullName evidence="10">ABC transporter permease</fullName>
    </submittedName>
</protein>
<dbReference type="InterPro" id="IPR051449">
    <property type="entry name" value="ABC-2_transporter_component"/>
</dbReference>
<feature type="domain" description="ABC transmembrane type-2" evidence="9">
    <location>
        <begin position="200"/>
        <end position="425"/>
    </location>
</feature>
<dbReference type="EMBL" id="JBIGHV010000009">
    <property type="protein sequence ID" value="MFG6432631.1"/>
    <property type="molecule type" value="Genomic_DNA"/>
</dbReference>
<name>A0ABW7F9S1_9BURK</name>
<keyword evidence="7 8" id="KW-0472">Membrane</keyword>
<reference evidence="10 11" key="1">
    <citation type="submission" date="2024-08" db="EMBL/GenBank/DDBJ databases">
        <authorList>
            <person name="Lu H."/>
        </authorList>
    </citation>
    <scope>NUCLEOTIDE SEQUENCE [LARGE SCALE GENOMIC DNA]</scope>
    <source>
        <strain evidence="10 11">LYH14W</strain>
    </source>
</reference>
<dbReference type="PROSITE" id="PS51012">
    <property type="entry name" value="ABC_TM2"/>
    <property type="match status" value="1"/>
</dbReference>
<dbReference type="Gene3D" id="3.40.1710.10">
    <property type="entry name" value="abc type-2 transporter like domain"/>
    <property type="match status" value="1"/>
</dbReference>
<dbReference type="Proteomes" id="UP001606210">
    <property type="component" value="Unassembled WGS sequence"/>
</dbReference>
<comment type="caution">
    <text evidence="10">The sequence shown here is derived from an EMBL/GenBank/DDBJ whole genome shotgun (WGS) entry which is preliminary data.</text>
</comment>
<feature type="transmembrane region" description="Helical" evidence="8">
    <location>
        <begin position="400"/>
        <end position="420"/>
    </location>
</feature>
<keyword evidence="6 8" id="KW-1133">Transmembrane helix</keyword>
<keyword evidence="11" id="KW-1185">Reference proteome</keyword>
<evidence type="ECO:0000256" key="1">
    <source>
        <dbReference type="ARBA" id="ARBA00004651"/>
    </source>
</evidence>
<dbReference type="InterPro" id="IPR047817">
    <property type="entry name" value="ABC2_TM_bact-type"/>
</dbReference>
<comment type="similarity">
    <text evidence="2">Belongs to the ABC-2 integral membrane protein family.</text>
</comment>
<comment type="subcellular location">
    <subcellularLocation>
        <location evidence="1">Cell membrane</location>
        <topology evidence="1">Multi-pass membrane protein</topology>
    </subcellularLocation>
</comment>
<dbReference type="RefSeq" id="WP_394482665.1">
    <property type="nucleotide sequence ID" value="NZ_JBIGHV010000009.1"/>
</dbReference>
<evidence type="ECO:0000256" key="3">
    <source>
        <dbReference type="ARBA" id="ARBA00022448"/>
    </source>
</evidence>
<keyword evidence="5 8" id="KW-0812">Transmembrane</keyword>
<feature type="transmembrane region" description="Helical" evidence="8">
    <location>
        <begin position="346"/>
        <end position="367"/>
    </location>
</feature>
<evidence type="ECO:0000313" key="10">
    <source>
        <dbReference type="EMBL" id="MFG6432631.1"/>
    </source>
</evidence>
<dbReference type="PANTHER" id="PTHR30294">
    <property type="entry name" value="MEMBRANE COMPONENT OF ABC TRANSPORTER YHHJ-RELATED"/>
    <property type="match status" value="1"/>
</dbReference>
<dbReference type="Pfam" id="PF12698">
    <property type="entry name" value="ABC2_membrane_3"/>
    <property type="match status" value="1"/>
</dbReference>
<feature type="transmembrane region" description="Helical" evidence="8">
    <location>
        <begin position="236"/>
        <end position="257"/>
    </location>
</feature>
<evidence type="ECO:0000313" key="11">
    <source>
        <dbReference type="Proteomes" id="UP001606210"/>
    </source>
</evidence>
<evidence type="ECO:0000256" key="8">
    <source>
        <dbReference type="SAM" id="Phobius"/>
    </source>
</evidence>
<dbReference type="InterPro" id="IPR013525">
    <property type="entry name" value="ABC2_TM"/>
</dbReference>